<reference evidence="2 3" key="1">
    <citation type="submission" date="2023-11" db="EMBL/GenBank/DDBJ databases">
        <title>Draft genome of Azohydromonas lata strain H1 (DSM1123), a polyhydroxyalkanoate producer.</title>
        <authorList>
            <person name="Traversa D."/>
            <person name="D'Addabbo P."/>
            <person name="Pazzani C."/>
            <person name="Manzari C."/>
            <person name="Chiara M."/>
            <person name="Scrascia M."/>
        </authorList>
    </citation>
    <scope>NUCLEOTIDE SEQUENCE [LARGE SCALE GENOMIC DNA]</scope>
    <source>
        <strain evidence="2 3">H1</strain>
    </source>
</reference>
<keyword evidence="2" id="KW-0378">Hydrolase</keyword>
<gene>
    <name evidence="2" type="primary">neuC</name>
    <name evidence="2" type="ORF">SM757_08110</name>
</gene>
<dbReference type="GO" id="GO:0016798">
    <property type="term" value="F:hydrolase activity, acting on glycosyl bonds"/>
    <property type="evidence" value="ECO:0007669"/>
    <property type="project" value="UniProtKB-KW"/>
</dbReference>
<organism evidence="2 3">
    <name type="scientific">Azohydromonas lata</name>
    <dbReference type="NCBI Taxonomy" id="45677"/>
    <lineage>
        <taxon>Bacteria</taxon>
        <taxon>Pseudomonadati</taxon>
        <taxon>Pseudomonadota</taxon>
        <taxon>Betaproteobacteria</taxon>
        <taxon>Burkholderiales</taxon>
        <taxon>Sphaerotilaceae</taxon>
        <taxon>Azohydromonas</taxon>
    </lineage>
</organism>
<feature type="domain" description="UDP-N-acetylglucosamine 2-epimerase" evidence="1">
    <location>
        <begin position="23"/>
        <end position="369"/>
    </location>
</feature>
<evidence type="ECO:0000313" key="3">
    <source>
        <dbReference type="Proteomes" id="UP001293718"/>
    </source>
</evidence>
<dbReference type="RefSeq" id="WP_322465066.1">
    <property type="nucleotide sequence ID" value="NZ_JAXOJX010000009.1"/>
</dbReference>
<name>A0ABU5IBR2_9BURK</name>
<dbReference type="InterPro" id="IPR003331">
    <property type="entry name" value="UDP_GlcNAc_Epimerase_2_dom"/>
</dbReference>
<dbReference type="EMBL" id="JAXOJX010000009">
    <property type="protein sequence ID" value="MDZ5456538.1"/>
    <property type="molecule type" value="Genomic_DNA"/>
</dbReference>
<sequence>MRKILALTSIRSEYDLMSRVYQRLHAMPGVELQLLVSGAHLSPTHGLTVENIRADGLNILAEVETLISADTRSSRLKTASGLLGGSIDIVKRYAPDVLVFAGDREDVLVGAMLGGFLGIPTAHFFGGDHAADSHIDNPVRHATSKLASAHFVSIPEHRERLLRLGESAHRIFVIGSVALDKFVVEPALPLQQVLQAMGAKPHAAQAPLALLIFHPIDAEKHVAHEYLANATQALVEQGFHVCLGSPNTDPGNFRLNQLLDQLALQDQVTCYRNLSRPQFVNLFRHAALIAGNSSAGILEAATLRIPAINVGERQRGRLCGDNVIFTGGSLAEIRAALEQARSPAFTERLRTSRNPYGDGHSADTAAELLRTLPFDELLRKPEDPLHANA</sequence>
<dbReference type="InterPro" id="IPR020004">
    <property type="entry name" value="UDP-GlcNAc_Epase"/>
</dbReference>
<dbReference type="InterPro" id="IPR029767">
    <property type="entry name" value="WecB-like"/>
</dbReference>
<comment type="caution">
    <text evidence="2">The sequence shown here is derived from an EMBL/GenBank/DDBJ whole genome shotgun (WGS) entry which is preliminary data.</text>
</comment>
<keyword evidence="3" id="KW-1185">Reference proteome</keyword>
<proteinExistence type="predicted"/>
<evidence type="ECO:0000313" key="2">
    <source>
        <dbReference type="EMBL" id="MDZ5456538.1"/>
    </source>
</evidence>
<protein>
    <submittedName>
        <fullName evidence="2">UDP-N-acetylglucosamine 2-epimerase</fullName>
        <ecNumber evidence="2">3.2.1.183</ecNumber>
    </submittedName>
</protein>
<evidence type="ECO:0000259" key="1">
    <source>
        <dbReference type="Pfam" id="PF02350"/>
    </source>
</evidence>
<dbReference type="PANTHER" id="PTHR43174">
    <property type="entry name" value="UDP-N-ACETYLGLUCOSAMINE 2-EPIMERASE"/>
    <property type="match status" value="1"/>
</dbReference>
<keyword evidence="2" id="KW-0326">Glycosidase</keyword>
<dbReference type="Gene3D" id="3.40.50.2000">
    <property type="entry name" value="Glycogen Phosphorylase B"/>
    <property type="match status" value="2"/>
</dbReference>
<dbReference type="NCBIfam" id="TIGR03568">
    <property type="entry name" value="NeuC_NnaA"/>
    <property type="match status" value="1"/>
</dbReference>
<dbReference type="EC" id="3.2.1.183" evidence="2"/>
<accession>A0ABU5IBR2</accession>
<dbReference type="PANTHER" id="PTHR43174:SF3">
    <property type="entry name" value="UDP-N-ACETYLGLUCOSAMINE 2-EPIMERASE"/>
    <property type="match status" value="1"/>
</dbReference>
<dbReference type="SUPFAM" id="SSF53756">
    <property type="entry name" value="UDP-Glycosyltransferase/glycogen phosphorylase"/>
    <property type="match status" value="1"/>
</dbReference>
<dbReference type="Proteomes" id="UP001293718">
    <property type="component" value="Unassembled WGS sequence"/>
</dbReference>
<dbReference type="Pfam" id="PF02350">
    <property type="entry name" value="Epimerase_2"/>
    <property type="match status" value="1"/>
</dbReference>